<gene>
    <name evidence="6" type="ORF">SCHPADRAFT_864940</name>
</gene>
<dbReference type="Gene3D" id="6.10.140.2220">
    <property type="match status" value="1"/>
</dbReference>
<keyword evidence="3" id="KW-0862">Zinc</keyword>
<evidence type="ECO:0000256" key="3">
    <source>
        <dbReference type="ARBA" id="ARBA00022833"/>
    </source>
</evidence>
<dbReference type="PROSITE" id="PS01360">
    <property type="entry name" value="ZF_MYND_1"/>
    <property type="match status" value="1"/>
</dbReference>
<dbReference type="Pfam" id="PF20179">
    <property type="entry name" value="MSS51_C"/>
    <property type="match status" value="1"/>
</dbReference>
<accession>A0A0H2SCL6</accession>
<dbReference type="Proteomes" id="UP000053477">
    <property type="component" value="Unassembled WGS sequence"/>
</dbReference>
<dbReference type="GO" id="GO:0008270">
    <property type="term" value="F:zinc ion binding"/>
    <property type="evidence" value="ECO:0007669"/>
    <property type="project" value="UniProtKB-KW"/>
</dbReference>
<feature type="domain" description="MYND-type" evidence="5">
    <location>
        <begin position="3"/>
        <end position="41"/>
    </location>
</feature>
<evidence type="ECO:0000256" key="4">
    <source>
        <dbReference type="PROSITE-ProRule" id="PRU00134"/>
    </source>
</evidence>
<dbReference type="SUPFAM" id="SSF144232">
    <property type="entry name" value="HIT/MYND zinc finger-like"/>
    <property type="match status" value="1"/>
</dbReference>
<feature type="non-terminal residue" evidence="6">
    <location>
        <position position="1"/>
    </location>
</feature>
<dbReference type="Pfam" id="PF01753">
    <property type="entry name" value="zf-MYND"/>
    <property type="match status" value="1"/>
</dbReference>
<keyword evidence="2 4" id="KW-0863">Zinc-finger</keyword>
<evidence type="ECO:0000256" key="1">
    <source>
        <dbReference type="ARBA" id="ARBA00022723"/>
    </source>
</evidence>
<reference evidence="6 7" key="1">
    <citation type="submission" date="2015-04" db="EMBL/GenBank/DDBJ databases">
        <title>Complete genome sequence of Schizopora paradoxa KUC8140, a cosmopolitan wood degrader in East Asia.</title>
        <authorList>
            <consortium name="DOE Joint Genome Institute"/>
            <person name="Min B."/>
            <person name="Park H."/>
            <person name="Jang Y."/>
            <person name="Kim J.-J."/>
            <person name="Kim K.H."/>
            <person name="Pangilinan J."/>
            <person name="Lipzen A."/>
            <person name="Riley R."/>
            <person name="Grigoriev I.V."/>
            <person name="Spatafora J.W."/>
            <person name="Choi I.-G."/>
        </authorList>
    </citation>
    <scope>NUCLEOTIDE SEQUENCE [LARGE SCALE GENOMIC DNA]</scope>
    <source>
        <strain evidence="6 7">KUC8140</strain>
    </source>
</reference>
<organism evidence="6 7">
    <name type="scientific">Schizopora paradoxa</name>
    <dbReference type="NCBI Taxonomy" id="27342"/>
    <lineage>
        <taxon>Eukaryota</taxon>
        <taxon>Fungi</taxon>
        <taxon>Dikarya</taxon>
        <taxon>Basidiomycota</taxon>
        <taxon>Agaricomycotina</taxon>
        <taxon>Agaricomycetes</taxon>
        <taxon>Hymenochaetales</taxon>
        <taxon>Schizoporaceae</taxon>
        <taxon>Schizopora</taxon>
    </lineage>
</organism>
<dbReference type="STRING" id="27342.A0A0H2SCL6"/>
<protein>
    <recommendedName>
        <fullName evidence="5">MYND-type domain-containing protein</fullName>
    </recommendedName>
</protein>
<sequence>MACYNCFTVAPKLQKCSRCKRIRYCNDACQKANFSEHKWFCKNLARVHSYSGGGLSETAGPLETIQLHVRMGSSLTIALLQTEEDISQNDKNLVVFEPRCAICYRSEYDMRRQRPTDDDDTGTGPSYGSLISCSTCLGAFACSPAHWAVYEQEHKAKMGEEGVPGLSECDLNIRAAEDDDFTVLTGAHRPPWAPERRRVTYEALPAADAASGVSAWDKWWADPVNTREVPAPGFPEVAKRACSQALSIPLTILYGIGLFDELAKGDGTLPLHERTELEVAILGAASYEFVAGGMGFEELLHSLPSVRKLTVRLVGPELQRIAAYDADGMPMDMDTCPSCAEQNITRVHIHHGDTFHDYIESVGPAARRMPDIAVAFNSGMHENDFSKKSWARTIKMLVKKSVPTIATSYQSKEAEADFAFLQELGCRIVISPHVNPWRSELAIKEPFGARGFYFQNGFIQGFKGKA</sequence>
<dbReference type="PANTHER" id="PTHR28069:SF2">
    <property type="entry name" value="GH20023P"/>
    <property type="match status" value="1"/>
</dbReference>
<evidence type="ECO:0000256" key="2">
    <source>
        <dbReference type="ARBA" id="ARBA00022771"/>
    </source>
</evidence>
<dbReference type="InParanoid" id="A0A0H2SCL6"/>
<dbReference type="AlphaFoldDB" id="A0A0H2SCL6"/>
<dbReference type="InterPro" id="IPR002893">
    <property type="entry name" value="Znf_MYND"/>
</dbReference>
<keyword evidence="7" id="KW-1185">Reference proteome</keyword>
<evidence type="ECO:0000313" key="6">
    <source>
        <dbReference type="EMBL" id="KLO19473.1"/>
    </source>
</evidence>
<dbReference type="EMBL" id="KQ085886">
    <property type="protein sequence ID" value="KLO19473.1"/>
    <property type="molecule type" value="Genomic_DNA"/>
</dbReference>
<evidence type="ECO:0000259" key="5">
    <source>
        <dbReference type="PROSITE" id="PS50865"/>
    </source>
</evidence>
<keyword evidence="1" id="KW-0479">Metal-binding</keyword>
<evidence type="ECO:0000313" key="7">
    <source>
        <dbReference type="Proteomes" id="UP000053477"/>
    </source>
</evidence>
<dbReference type="OrthoDB" id="432970at2759"/>
<name>A0A0H2SCL6_9AGAM</name>
<dbReference type="PANTHER" id="PTHR28069">
    <property type="entry name" value="GH20023P"/>
    <property type="match status" value="1"/>
</dbReference>
<dbReference type="InterPro" id="IPR046824">
    <property type="entry name" value="Mss51-like_C"/>
</dbReference>
<dbReference type="PROSITE" id="PS50865">
    <property type="entry name" value="ZF_MYND_2"/>
    <property type="match status" value="1"/>
</dbReference>
<proteinExistence type="predicted"/>